<name>A0A813YAN3_ADIRI</name>
<dbReference type="Proteomes" id="UP000663852">
    <property type="component" value="Unassembled WGS sequence"/>
</dbReference>
<evidence type="ECO:0000313" key="3">
    <source>
        <dbReference type="EMBL" id="CAF1401993.1"/>
    </source>
</evidence>
<dbReference type="AlphaFoldDB" id="A0A813YAN3"/>
<dbReference type="EMBL" id="CAJNOR010000329">
    <property type="protein sequence ID" value="CAF0881466.1"/>
    <property type="molecule type" value="Genomic_DNA"/>
</dbReference>
<dbReference type="EMBL" id="CAJNOJ010000328">
    <property type="protein sequence ID" value="CAF1401993.1"/>
    <property type="molecule type" value="Genomic_DNA"/>
</dbReference>
<proteinExistence type="predicted"/>
<protein>
    <submittedName>
        <fullName evidence="2">Uncharacterized protein</fullName>
    </submittedName>
</protein>
<evidence type="ECO:0000313" key="4">
    <source>
        <dbReference type="Proteomes" id="UP000663828"/>
    </source>
</evidence>
<reference evidence="2" key="1">
    <citation type="submission" date="2021-02" db="EMBL/GenBank/DDBJ databases">
        <authorList>
            <person name="Nowell W R."/>
        </authorList>
    </citation>
    <scope>NUCLEOTIDE SEQUENCE</scope>
</reference>
<sequence>MTNHNTFTSAHSSENVNGSLTDVTHESSGKMNGELTSYLEKNADQSQKPILEFPNKRTQDYGEKPKSFWIINLIHLQNVTKDLIEDLATMPEVKQIRLEGYATTDKKPSI</sequence>
<feature type="compositionally biased region" description="Polar residues" evidence="1">
    <location>
        <begin position="1"/>
        <end position="22"/>
    </location>
</feature>
<evidence type="ECO:0000313" key="2">
    <source>
        <dbReference type="EMBL" id="CAF0881466.1"/>
    </source>
</evidence>
<evidence type="ECO:0000256" key="1">
    <source>
        <dbReference type="SAM" id="MobiDB-lite"/>
    </source>
</evidence>
<gene>
    <name evidence="3" type="ORF">EDS130_LOCUS36075</name>
    <name evidence="2" type="ORF">XAT740_LOCUS7022</name>
</gene>
<accession>A0A813YAN3</accession>
<organism evidence="2 4">
    <name type="scientific">Adineta ricciae</name>
    <name type="common">Rotifer</name>
    <dbReference type="NCBI Taxonomy" id="249248"/>
    <lineage>
        <taxon>Eukaryota</taxon>
        <taxon>Metazoa</taxon>
        <taxon>Spiralia</taxon>
        <taxon>Gnathifera</taxon>
        <taxon>Rotifera</taxon>
        <taxon>Eurotatoria</taxon>
        <taxon>Bdelloidea</taxon>
        <taxon>Adinetida</taxon>
        <taxon>Adinetidae</taxon>
        <taxon>Adineta</taxon>
    </lineage>
</organism>
<comment type="caution">
    <text evidence="2">The sequence shown here is derived from an EMBL/GenBank/DDBJ whole genome shotgun (WGS) entry which is preliminary data.</text>
</comment>
<keyword evidence="4" id="KW-1185">Reference proteome</keyword>
<feature type="region of interest" description="Disordered" evidence="1">
    <location>
        <begin position="1"/>
        <end position="41"/>
    </location>
</feature>
<dbReference type="Proteomes" id="UP000663828">
    <property type="component" value="Unassembled WGS sequence"/>
</dbReference>